<protein>
    <recommendedName>
        <fullName evidence="7">Zinc ABC transporter substrate-binding protein</fullName>
    </recommendedName>
</protein>
<dbReference type="EMBL" id="QMQV01000051">
    <property type="protein sequence ID" value="RLE48992.1"/>
    <property type="molecule type" value="Genomic_DNA"/>
</dbReference>
<reference evidence="5 6" key="1">
    <citation type="submission" date="2018-06" db="EMBL/GenBank/DDBJ databases">
        <title>Extensive metabolic versatility and redundancy in microbially diverse, dynamic hydrothermal sediments.</title>
        <authorList>
            <person name="Dombrowski N."/>
            <person name="Teske A."/>
            <person name="Baker B.J."/>
        </authorList>
    </citation>
    <scope>NUCLEOTIDE SEQUENCE [LARGE SCALE GENOMIC DNA]</scope>
    <source>
        <strain evidence="5">B66_G16</strain>
    </source>
</reference>
<sequence length="195" mass="21124">MPITTLALENKPLVVCTTSVLASIVEDLAGDQVVVEIIASPAVCPGHYDVKPSDIDAFKRASLILAHGFEPWVDDLLQASQSEAAVVYIKGPWNTPSLLKARYQAVSQALSEYLGIDTSAKLEDCLNSIDEVDAYLKEVAQSSGFADMPVVCMLWQKSFIEYLGFKVVAYYGPPEMVSAQQYESIIANATQSGAK</sequence>
<keyword evidence="3" id="KW-0479">Metal-binding</keyword>
<keyword evidence="2" id="KW-0813">Transport</keyword>
<dbReference type="PANTHER" id="PTHR42953">
    <property type="entry name" value="HIGH-AFFINITY ZINC UPTAKE SYSTEM PROTEIN ZNUA-RELATED"/>
    <property type="match status" value="1"/>
</dbReference>
<evidence type="ECO:0000256" key="1">
    <source>
        <dbReference type="ARBA" id="ARBA00004196"/>
    </source>
</evidence>
<name>A0A497EPJ5_9CREN</name>
<dbReference type="AlphaFoldDB" id="A0A497EPJ5"/>
<evidence type="ECO:0000256" key="4">
    <source>
        <dbReference type="ARBA" id="ARBA00022729"/>
    </source>
</evidence>
<gene>
    <name evidence="5" type="ORF">DRJ31_06020</name>
</gene>
<organism evidence="5 6">
    <name type="scientific">Thermoproteota archaeon</name>
    <dbReference type="NCBI Taxonomy" id="2056631"/>
    <lineage>
        <taxon>Archaea</taxon>
        <taxon>Thermoproteota</taxon>
    </lineage>
</organism>
<evidence type="ECO:0000313" key="5">
    <source>
        <dbReference type="EMBL" id="RLE48992.1"/>
    </source>
</evidence>
<dbReference type="Proteomes" id="UP000278475">
    <property type="component" value="Unassembled WGS sequence"/>
</dbReference>
<dbReference type="SUPFAM" id="SSF53807">
    <property type="entry name" value="Helical backbone' metal receptor"/>
    <property type="match status" value="1"/>
</dbReference>
<dbReference type="GO" id="GO:0030001">
    <property type="term" value="P:metal ion transport"/>
    <property type="evidence" value="ECO:0007669"/>
    <property type="project" value="InterPro"/>
</dbReference>
<evidence type="ECO:0008006" key="7">
    <source>
        <dbReference type="Google" id="ProtNLM"/>
    </source>
</evidence>
<evidence type="ECO:0000256" key="2">
    <source>
        <dbReference type="ARBA" id="ARBA00022448"/>
    </source>
</evidence>
<keyword evidence="4" id="KW-0732">Signal</keyword>
<comment type="caution">
    <text evidence="5">The sequence shown here is derived from an EMBL/GenBank/DDBJ whole genome shotgun (WGS) entry which is preliminary data.</text>
</comment>
<dbReference type="Gene3D" id="3.40.50.1980">
    <property type="entry name" value="Nitrogenase molybdenum iron protein domain"/>
    <property type="match status" value="1"/>
</dbReference>
<dbReference type="GO" id="GO:0046872">
    <property type="term" value="F:metal ion binding"/>
    <property type="evidence" value="ECO:0007669"/>
    <property type="project" value="UniProtKB-KW"/>
</dbReference>
<feature type="non-terminal residue" evidence="5">
    <location>
        <position position="195"/>
    </location>
</feature>
<dbReference type="InterPro" id="IPR050492">
    <property type="entry name" value="Bact_metal-bind_prot9"/>
</dbReference>
<dbReference type="Pfam" id="PF01297">
    <property type="entry name" value="ZnuA"/>
    <property type="match status" value="1"/>
</dbReference>
<evidence type="ECO:0000256" key="3">
    <source>
        <dbReference type="ARBA" id="ARBA00022723"/>
    </source>
</evidence>
<dbReference type="PANTHER" id="PTHR42953:SF1">
    <property type="entry name" value="METAL-BINDING PROTEIN HI_0362-RELATED"/>
    <property type="match status" value="1"/>
</dbReference>
<proteinExistence type="predicted"/>
<dbReference type="InterPro" id="IPR006127">
    <property type="entry name" value="ZnuA-like"/>
</dbReference>
<evidence type="ECO:0000313" key="6">
    <source>
        <dbReference type="Proteomes" id="UP000278475"/>
    </source>
</evidence>
<comment type="subcellular location">
    <subcellularLocation>
        <location evidence="1">Cell envelope</location>
    </subcellularLocation>
</comment>
<accession>A0A497EPJ5</accession>